<reference evidence="1" key="1">
    <citation type="submission" date="2021-06" db="EMBL/GenBank/DDBJ databases">
        <title>Parelaphostrongylus tenuis whole genome reference sequence.</title>
        <authorList>
            <person name="Garwood T.J."/>
            <person name="Larsen P.A."/>
            <person name="Fountain-Jones N.M."/>
            <person name="Garbe J.R."/>
            <person name="Macchietto M.G."/>
            <person name="Kania S.A."/>
            <person name="Gerhold R.W."/>
            <person name="Richards J.E."/>
            <person name="Wolf T.M."/>
        </authorList>
    </citation>
    <scope>NUCLEOTIDE SEQUENCE</scope>
    <source>
        <strain evidence="1">MNPRO001-30</strain>
        <tissue evidence="1">Meninges</tissue>
    </source>
</reference>
<dbReference type="Proteomes" id="UP001196413">
    <property type="component" value="Unassembled WGS sequence"/>
</dbReference>
<organism evidence="1 2">
    <name type="scientific">Parelaphostrongylus tenuis</name>
    <name type="common">Meningeal worm</name>
    <dbReference type="NCBI Taxonomy" id="148309"/>
    <lineage>
        <taxon>Eukaryota</taxon>
        <taxon>Metazoa</taxon>
        <taxon>Ecdysozoa</taxon>
        <taxon>Nematoda</taxon>
        <taxon>Chromadorea</taxon>
        <taxon>Rhabditida</taxon>
        <taxon>Rhabditina</taxon>
        <taxon>Rhabditomorpha</taxon>
        <taxon>Strongyloidea</taxon>
        <taxon>Metastrongylidae</taxon>
        <taxon>Parelaphostrongylus</taxon>
    </lineage>
</organism>
<dbReference type="EMBL" id="JAHQIW010000976">
    <property type="protein sequence ID" value="KAJ1350966.1"/>
    <property type="molecule type" value="Genomic_DNA"/>
</dbReference>
<dbReference type="AlphaFoldDB" id="A0AAD5QLD7"/>
<name>A0AAD5QLD7_PARTN</name>
<gene>
    <name evidence="1" type="ORF">KIN20_006897</name>
</gene>
<proteinExistence type="predicted"/>
<comment type="caution">
    <text evidence="1">The sequence shown here is derived from an EMBL/GenBank/DDBJ whole genome shotgun (WGS) entry which is preliminary data.</text>
</comment>
<accession>A0AAD5QLD7</accession>
<keyword evidence="2" id="KW-1185">Reference proteome</keyword>
<evidence type="ECO:0000313" key="1">
    <source>
        <dbReference type="EMBL" id="KAJ1350966.1"/>
    </source>
</evidence>
<protein>
    <submittedName>
        <fullName evidence="1">Uncharacterized protein</fullName>
    </submittedName>
</protein>
<sequence length="108" mass="11479">MTISSVKQRCDSSQTSDFITSLQRDGEQLCAVMSSGQEEWEASTAMSSGDEDWQIMIDSLAVSADDDTGEESDAIMEMGLNTSDGGAENGGLTDGLDDAQQANFNILL</sequence>
<evidence type="ECO:0000313" key="2">
    <source>
        <dbReference type="Proteomes" id="UP001196413"/>
    </source>
</evidence>